<dbReference type="Proteomes" id="UP001257948">
    <property type="component" value="Unassembled WGS sequence"/>
</dbReference>
<proteinExistence type="predicted"/>
<dbReference type="InterPro" id="IPR050471">
    <property type="entry name" value="AB_hydrolase"/>
</dbReference>
<evidence type="ECO:0000259" key="1">
    <source>
        <dbReference type="Pfam" id="PF00561"/>
    </source>
</evidence>
<protein>
    <submittedName>
        <fullName evidence="2">Alpha/beta hydrolase</fullName>
    </submittedName>
</protein>
<keyword evidence="2" id="KW-0378">Hydrolase</keyword>
<dbReference type="InterPro" id="IPR029058">
    <property type="entry name" value="AB_hydrolase_fold"/>
</dbReference>
<dbReference type="PANTHER" id="PTHR43433">
    <property type="entry name" value="HYDROLASE, ALPHA/BETA FOLD FAMILY PROTEIN"/>
    <property type="match status" value="1"/>
</dbReference>
<evidence type="ECO:0000313" key="3">
    <source>
        <dbReference type="Proteomes" id="UP001257948"/>
    </source>
</evidence>
<reference evidence="3" key="1">
    <citation type="submission" date="2023-07" db="EMBL/GenBank/DDBJ databases">
        <title>Draft genome sequence of the endophytic actinobacterium Streptomyces justiciae WPN32, a potential antibiotic producer.</title>
        <authorList>
            <person name="Yasawong M."/>
            <person name="Pana W."/>
            <person name="Ganta P."/>
            <person name="Santapan N."/>
            <person name="Songngamsuk T."/>
            <person name="Phatcharaharikarn M."/>
            <person name="Kerdtoob S."/>
            <person name="Nantapong N."/>
        </authorList>
    </citation>
    <scope>NUCLEOTIDE SEQUENCE [LARGE SCALE GENOMIC DNA]</scope>
    <source>
        <strain evidence="3">WPN32</strain>
    </source>
</reference>
<dbReference type="PANTHER" id="PTHR43433:SF10">
    <property type="entry name" value="AB HYDROLASE-1 DOMAIN-CONTAINING PROTEIN"/>
    <property type="match status" value="1"/>
</dbReference>
<gene>
    <name evidence="2" type="ORF">RQC66_14310</name>
</gene>
<organism evidence="2 3">
    <name type="scientific">Streptomyces justiciae</name>
    <dbReference type="NCBI Taxonomy" id="2780140"/>
    <lineage>
        <taxon>Bacteria</taxon>
        <taxon>Bacillati</taxon>
        <taxon>Actinomycetota</taxon>
        <taxon>Actinomycetes</taxon>
        <taxon>Kitasatosporales</taxon>
        <taxon>Streptomycetaceae</taxon>
        <taxon>Streptomyces</taxon>
    </lineage>
</organism>
<evidence type="ECO:0000313" key="2">
    <source>
        <dbReference type="EMBL" id="MDT7841910.1"/>
    </source>
</evidence>
<keyword evidence="3" id="KW-1185">Reference proteome</keyword>
<dbReference type="EMBL" id="JAVTLL010000008">
    <property type="protein sequence ID" value="MDT7841910.1"/>
    <property type="molecule type" value="Genomic_DNA"/>
</dbReference>
<name>A0ABU3LRR8_9ACTN</name>
<sequence length="300" mass="32437">MARAALSRDGRELVFDSWGDPHGHPVFLLHGTPGSHQGPRPRSMVLYQLGVRLIAYDRPGYGGSTRKPGRRVVDAAADVEDIAQFLGLDEFSVVGRSGGGPHALACAAELSGRVRSAAVLVTLAPPDAPELDWFAGMTEHNVREYTNARDHPDALQSSLAQNADAMRADPMALLNTLDDEMPEVDRHVVADAGIRRMLHRNFMSGIEKNADGWIDDAVAFTLPWGFDPAKITVPTLLWHGEKDVFSPVDHFTWLAGQIEHATVVLEPSAAHFAAVPVLPKVLGWVREHAKAGSDATATTA</sequence>
<dbReference type="Gene3D" id="3.40.50.1820">
    <property type="entry name" value="alpha/beta hydrolase"/>
    <property type="match status" value="1"/>
</dbReference>
<comment type="caution">
    <text evidence="2">The sequence shown here is derived from an EMBL/GenBank/DDBJ whole genome shotgun (WGS) entry which is preliminary data.</text>
</comment>
<feature type="domain" description="AB hydrolase-1" evidence="1">
    <location>
        <begin position="25"/>
        <end position="273"/>
    </location>
</feature>
<dbReference type="GO" id="GO:0016787">
    <property type="term" value="F:hydrolase activity"/>
    <property type="evidence" value="ECO:0007669"/>
    <property type="project" value="UniProtKB-KW"/>
</dbReference>
<dbReference type="Pfam" id="PF00561">
    <property type="entry name" value="Abhydrolase_1"/>
    <property type="match status" value="1"/>
</dbReference>
<dbReference type="RefSeq" id="WP_314201076.1">
    <property type="nucleotide sequence ID" value="NZ_JAVTLL010000008.1"/>
</dbReference>
<dbReference type="SUPFAM" id="SSF53474">
    <property type="entry name" value="alpha/beta-Hydrolases"/>
    <property type="match status" value="1"/>
</dbReference>
<accession>A0ABU3LRR8</accession>
<dbReference type="InterPro" id="IPR000073">
    <property type="entry name" value="AB_hydrolase_1"/>
</dbReference>